<dbReference type="InterPro" id="IPR036736">
    <property type="entry name" value="ACP-like_sf"/>
</dbReference>
<dbReference type="PROSITE" id="PS50075">
    <property type="entry name" value="CARRIER"/>
    <property type="match status" value="1"/>
</dbReference>
<dbReference type="InterPro" id="IPR009081">
    <property type="entry name" value="PP-bd_ACP"/>
</dbReference>
<feature type="domain" description="Carrier" evidence="1">
    <location>
        <begin position="8"/>
        <end position="88"/>
    </location>
</feature>
<dbReference type="SUPFAM" id="SSF47336">
    <property type="entry name" value="ACP-like"/>
    <property type="match status" value="1"/>
</dbReference>
<accession>A0AAW5R339</accession>
<sequence length="88" mass="9494">MNTSAQPSDDAPFIAAIEGIVSTVTGRSDVKLAGDTDLIDDGILDSLDWSVFLLDLEKHYDIKIPDETAEEQGLQTVGKLVSFIRSAL</sequence>
<evidence type="ECO:0000313" key="2">
    <source>
        <dbReference type="EMBL" id="MCT8974627.1"/>
    </source>
</evidence>
<evidence type="ECO:0000313" key="3">
    <source>
        <dbReference type="Proteomes" id="UP001320898"/>
    </source>
</evidence>
<proteinExistence type="predicted"/>
<dbReference type="Pfam" id="PF00550">
    <property type="entry name" value="PP-binding"/>
    <property type="match status" value="1"/>
</dbReference>
<dbReference type="AlphaFoldDB" id="A0AAW5R339"/>
<dbReference type="EMBL" id="JALIDZ010000013">
    <property type="protein sequence ID" value="MCT8974627.1"/>
    <property type="molecule type" value="Genomic_DNA"/>
</dbReference>
<dbReference type="RefSeq" id="WP_261618212.1">
    <property type="nucleotide sequence ID" value="NZ_JALIDZ010000013.1"/>
</dbReference>
<keyword evidence="3" id="KW-1185">Reference proteome</keyword>
<organism evidence="2 3">
    <name type="scientific">Microbaculum marinisediminis</name>
    <dbReference type="NCBI Taxonomy" id="2931392"/>
    <lineage>
        <taxon>Bacteria</taxon>
        <taxon>Pseudomonadati</taxon>
        <taxon>Pseudomonadota</taxon>
        <taxon>Alphaproteobacteria</taxon>
        <taxon>Hyphomicrobiales</taxon>
        <taxon>Tepidamorphaceae</taxon>
        <taxon>Microbaculum</taxon>
    </lineage>
</organism>
<evidence type="ECO:0000259" key="1">
    <source>
        <dbReference type="PROSITE" id="PS50075"/>
    </source>
</evidence>
<name>A0AAW5R339_9HYPH</name>
<comment type="caution">
    <text evidence="2">The sequence shown here is derived from an EMBL/GenBank/DDBJ whole genome shotgun (WGS) entry which is preliminary data.</text>
</comment>
<protein>
    <submittedName>
        <fullName evidence="2">Acyl carrier protein</fullName>
    </submittedName>
</protein>
<dbReference type="Gene3D" id="1.10.1200.10">
    <property type="entry name" value="ACP-like"/>
    <property type="match status" value="1"/>
</dbReference>
<gene>
    <name evidence="2" type="ORF">MUB46_22405</name>
</gene>
<dbReference type="Proteomes" id="UP001320898">
    <property type="component" value="Unassembled WGS sequence"/>
</dbReference>
<reference evidence="2 3" key="1">
    <citation type="submission" date="2022-04" db="EMBL/GenBank/DDBJ databases">
        <authorList>
            <person name="Ye Y.-Q."/>
            <person name="Du Z.-J."/>
        </authorList>
    </citation>
    <scope>NUCLEOTIDE SEQUENCE [LARGE SCALE GENOMIC DNA]</scope>
    <source>
        <strain evidence="2 3">A6E488</strain>
    </source>
</reference>